<organism evidence="2 3">
    <name type="scientific">Polypedilum vanderplanki</name>
    <name type="common">Sleeping chironomid midge</name>
    <dbReference type="NCBI Taxonomy" id="319348"/>
    <lineage>
        <taxon>Eukaryota</taxon>
        <taxon>Metazoa</taxon>
        <taxon>Ecdysozoa</taxon>
        <taxon>Arthropoda</taxon>
        <taxon>Hexapoda</taxon>
        <taxon>Insecta</taxon>
        <taxon>Pterygota</taxon>
        <taxon>Neoptera</taxon>
        <taxon>Endopterygota</taxon>
        <taxon>Diptera</taxon>
        <taxon>Nematocera</taxon>
        <taxon>Chironomoidea</taxon>
        <taxon>Chironomidae</taxon>
        <taxon>Chironominae</taxon>
        <taxon>Polypedilum</taxon>
        <taxon>Polypedilum</taxon>
    </lineage>
</organism>
<dbReference type="OrthoDB" id="409048at2759"/>
<sequence length="274" mass="31699">MSENSSLLKYEVSIDGSFLFDLGFLYGKKRDDGGQNLEILSWNAGGFDENKDGDERLERFLDFIEVYCPDVFAIIDASSYSEKKTKIRQKFSTYNYEVEFLERGRLNSSGMIIGIQNIHKYRFRIIKEMEDFDNLEMVKVAITKDKSICSLIFLYNPPRNCGKLNLIEYNNKTIIIGDFNCRHTNYGYGHNSGFGKKLTKFFKNKNFVRVDSLKENDFTFKSYKGTKTNPDLVFCHGDLSGYVSQKTVGMIDEYGHQIMRVKLPYSILTLLSKD</sequence>
<evidence type="ECO:0000313" key="3">
    <source>
        <dbReference type="Proteomes" id="UP001107558"/>
    </source>
</evidence>
<dbReference type="InterPro" id="IPR036691">
    <property type="entry name" value="Endo/exonu/phosph_ase_sf"/>
</dbReference>
<dbReference type="Proteomes" id="UP001107558">
    <property type="component" value="Chromosome 4"/>
</dbReference>
<dbReference type="InterPro" id="IPR005135">
    <property type="entry name" value="Endo/exonuclease/phosphatase"/>
</dbReference>
<evidence type="ECO:0000313" key="2">
    <source>
        <dbReference type="EMBL" id="KAG5669318.1"/>
    </source>
</evidence>
<feature type="domain" description="Endonuclease/exonuclease/phosphatase" evidence="1">
    <location>
        <begin position="168"/>
        <end position="243"/>
    </location>
</feature>
<accession>A0A9J6BIS0</accession>
<dbReference type="EMBL" id="JADBJN010000004">
    <property type="protein sequence ID" value="KAG5669318.1"/>
    <property type="molecule type" value="Genomic_DNA"/>
</dbReference>
<evidence type="ECO:0000259" key="1">
    <source>
        <dbReference type="Pfam" id="PF14529"/>
    </source>
</evidence>
<dbReference type="Pfam" id="PF14529">
    <property type="entry name" value="Exo_endo_phos_2"/>
    <property type="match status" value="1"/>
</dbReference>
<protein>
    <recommendedName>
        <fullName evidence="1">Endonuclease/exonuclease/phosphatase domain-containing protein</fullName>
    </recommendedName>
</protein>
<dbReference type="SUPFAM" id="SSF56219">
    <property type="entry name" value="DNase I-like"/>
    <property type="match status" value="1"/>
</dbReference>
<name>A0A9J6BIS0_POLVA</name>
<keyword evidence="3" id="KW-1185">Reference proteome</keyword>
<gene>
    <name evidence="2" type="ORF">PVAND_017206</name>
</gene>
<dbReference type="Gene3D" id="3.60.10.10">
    <property type="entry name" value="Endonuclease/exonuclease/phosphatase"/>
    <property type="match status" value="1"/>
</dbReference>
<comment type="caution">
    <text evidence="2">The sequence shown here is derived from an EMBL/GenBank/DDBJ whole genome shotgun (WGS) entry which is preliminary data.</text>
</comment>
<proteinExistence type="predicted"/>
<dbReference type="GO" id="GO:0003824">
    <property type="term" value="F:catalytic activity"/>
    <property type="evidence" value="ECO:0007669"/>
    <property type="project" value="InterPro"/>
</dbReference>
<dbReference type="AlphaFoldDB" id="A0A9J6BIS0"/>
<reference evidence="2" key="1">
    <citation type="submission" date="2021-03" db="EMBL/GenBank/DDBJ databases">
        <title>Chromosome level genome of the anhydrobiotic midge Polypedilum vanderplanki.</title>
        <authorList>
            <person name="Yoshida Y."/>
            <person name="Kikawada T."/>
            <person name="Gusev O."/>
        </authorList>
    </citation>
    <scope>NUCLEOTIDE SEQUENCE</scope>
    <source>
        <strain evidence="2">NIAS01</strain>
        <tissue evidence="2">Whole body or cell culture</tissue>
    </source>
</reference>